<dbReference type="EMBL" id="BAABIL010000322">
    <property type="protein sequence ID" value="GAA4981499.1"/>
    <property type="molecule type" value="Genomic_DNA"/>
</dbReference>
<dbReference type="Proteomes" id="UP001501195">
    <property type="component" value="Unassembled WGS sequence"/>
</dbReference>
<proteinExistence type="predicted"/>
<evidence type="ECO:0008006" key="3">
    <source>
        <dbReference type="Google" id="ProtNLM"/>
    </source>
</evidence>
<dbReference type="RefSeq" id="WP_345712577.1">
    <property type="nucleotide sequence ID" value="NZ_BAABIL010000322.1"/>
</dbReference>
<protein>
    <recommendedName>
        <fullName evidence="3">Proteins of 100 residues with WXG</fullName>
    </recommendedName>
</protein>
<comment type="caution">
    <text evidence="1">The sequence shown here is derived from an EMBL/GenBank/DDBJ whole genome shotgun (WGS) entry which is preliminary data.</text>
</comment>
<accession>A0ABP9HYA3</accession>
<evidence type="ECO:0000313" key="2">
    <source>
        <dbReference type="Proteomes" id="UP001501195"/>
    </source>
</evidence>
<name>A0ABP9HYA3_9ACTN</name>
<gene>
    <name evidence="1" type="ORF">GCM10023225_21870</name>
</gene>
<keyword evidence="2" id="KW-1185">Reference proteome</keyword>
<sequence length="103" mass="11078">MPTTLQEQYLQVVQQGQDAVLDAVSSWNKTVQDAAGTWPTWPVQVDPAQVVDQVFEFTHKLITLQHQFAKGLVERSSSLTENLAHTAADAAADVAGGTDSTGL</sequence>
<evidence type="ECO:0000313" key="1">
    <source>
        <dbReference type="EMBL" id="GAA4981499.1"/>
    </source>
</evidence>
<organism evidence="1 2">
    <name type="scientific">Kineococcus glutinatus</name>
    <dbReference type="NCBI Taxonomy" id="1070872"/>
    <lineage>
        <taxon>Bacteria</taxon>
        <taxon>Bacillati</taxon>
        <taxon>Actinomycetota</taxon>
        <taxon>Actinomycetes</taxon>
        <taxon>Kineosporiales</taxon>
        <taxon>Kineosporiaceae</taxon>
        <taxon>Kineococcus</taxon>
    </lineage>
</organism>
<reference evidence="2" key="1">
    <citation type="journal article" date="2019" name="Int. J. Syst. Evol. Microbiol.">
        <title>The Global Catalogue of Microorganisms (GCM) 10K type strain sequencing project: providing services to taxonomists for standard genome sequencing and annotation.</title>
        <authorList>
            <consortium name="The Broad Institute Genomics Platform"/>
            <consortium name="The Broad Institute Genome Sequencing Center for Infectious Disease"/>
            <person name="Wu L."/>
            <person name="Ma J."/>
        </authorList>
    </citation>
    <scope>NUCLEOTIDE SEQUENCE [LARGE SCALE GENOMIC DNA]</scope>
    <source>
        <strain evidence="2">JCM 18126</strain>
    </source>
</reference>